<sequence length="362" mass="37863">GGAGSVELALAMAHRLRDRAPALSLFCAAADILPGYHHRARATARHALSRAGIAVHCASRVSAVSAGQLTVENGGSTAFDALFWCTGAAAAPWVGASGLRTVQGGFLAVHDTLQSVDDPVVFAAGDIATQVQHPRPKAGVYAVRQAPVLAANLRNLLLQRPLRAHRPQQRFLSLLSLGERRAVAERGPFVASGAWAWRWKDRIDRRFMAQFATLPENMPNAAADTLPETLAATTQAPCGGCGAKVGGDRLAAALAELRQRYPQHCPTTDGAEDAAVVTAPAGGIQLQSLDILRGLVSDPWLMGRIAANHALSDLYASGAQPTTALAALTLPFSGPSVQQRDLVQLLAGALHEFAAVGCQLVG</sequence>
<evidence type="ECO:0000256" key="1">
    <source>
        <dbReference type="ARBA" id="ARBA00001974"/>
    </source>
</evidence>
<dbReference type="GO" id="GO:0019646">
    <property type="term" value="P:aerobic electron transport chain"/>
    <property type="evidence" value="ECO:0007669"/>
    <property type="project" value="TreeGrafter"/>
</dbReference>
<dbReference type="EMBL" id="DMND01000187">
    <property type="protein sequence ID" value="HAN28802.1"/>
    <property type="molecule type" value="Genomic_DNA"/>
</dbReference>
<protein>
    <submittedName>
        <fullName evidence="7">Selenide, water dikinase</fullName>
    </submittedName>
</protein>
<keyword evidence="7" id="KW-0418">Kinase</keyword>
<dbReference type="PANTHER" id="PTHR42913">
    <property type="entry name" value="APOPTOSIS-INDUCING FACTOR 1"/>
    <property type="match status" value="1"/>
</dbReference>
<name>A0A3C1KQ12_9GAMM</name>
<proteinExistence type="predicted"/>
<dbReference type="Gene3D" id="3.50.50.100">
    <property type="match status" value="1"/>
</dbReference>
<dbReference type="STRING" id="1121937.GCA_000423125_02084"/>
<dbReference type="InterPro" id="IPR016188">
    <property type="entry name" value="PurM-like_N"/>
</dbReference>
<reference evidence="7 8" key="1">
    <citation type="journal article" date="2018" name="Nat. Biotechnol.">
        <title>A standardized bacterial taxonomy based on genome phylogeny substantially revises the tree of life.</title>
        <authorList>
            <person name="Parks D.H."/>
            <person name="Chuvochina M."/>
            <person name="Waite D.W."/>
            <person name="Rinke C."/>
            <person name="Skarshewski A."/>
            <person name="Chaumeil P.A."/>
            <person name="Hugenholtz P."/>
        </authorList>
    </citation>
    <scope>NUCLEOTIDE SEQUENCE [LARGE SCALE GENOMIC DNA]</scope>
    <source>
        <strain evidence="7">UBA9158</strain>
    </source>
</reference>
<keyword evidence="3" id="KW-0274">FAD</keyword>
<dbReference type="Pfam" id="PF07992">
    <property type="entry name" value="Pyr_redox_2"/>
    <property type="match status" value="1"/>
</dbReference>
<dbReference type="GO" id="GO:0003955">
    <property type="term" value="F:NAD(P)H dehydrogenase (quinone) activity"/>
    <property type="evidence" value="ECO:0007669"/>
    <property type="project" value="TreeGrafter"/>
</dbReference>
<dbReference type="InterPro" id="IPR051169">
    <property type="entry name" value="NADH-Q_oxidoreductase"/>
</dbReference>
<evidence type="ECO:0000259" key="5">
    <source>
        <dbReference type="Pfam" id="PF00586"/>
    </source>
</evidence>
<dbReference type="Proteomes" id="UP000259273">
    <property type="component" value="Unassembled WGS sequence"/>
</dbReference>
<evidence type="ECO:0000313" key="8">
    <source>
        <dbReference type="Proteomes" id="UP000259273"/>
    </source>
</evidence>
<dbReference type="AlphaFoldDB" id="A0A3C1KQ12"/>
<dbReference type="GO" id="GO:0016301">
    <property type="term" value="F:kinase activity"/>
    <property type="evidence" value="ECO:0007669"/>
    <property type="project" value="UniProtKB-KW"/>
</dbReference>
<keyword evidence="4" id="KW-0560">Oxidoreductase</keyword>
<feature type="domain" description="FAD/NAD(P)-binding" evidence="6">
    <location>
        <begin position="1"/>
        <end position="146"/>
    </location>
</feature>
<feature type="non-terminal residue" evidence="7">
    <location>
        <position position="1"/>
    </location>
</feature>
<comment type="cofactor">
    <cofactor evidence="1">
        <name>FAD</name>
        <dbReference type="ChEBI" id="CHEBI:57692"/>
    </cofactor>
</comment>
<evidence type="ECO:0000313" key="7">
    <source>
        <dbReference type="EMBL" id="HAN28802.1"/>
    </source>
</evidence>
<dbReference type="Gene3D" id="3.30.1330.10">
    <property type="entry name" value="PurM-like, N-terminal domain"/>
    <property type="match status" value="1"/>
</dbReference>
<comment type="caution">
    <text evidence="7">The sequence shown here is derived from an EMBL/GenBank/DDBJ whole genome shotgun (WGS) entry which is preliminary data.</text>
</comment>
<feature type="domain" description="PurM-like N-terminal" evidence="5">
    <location>
        <begin position="272"/>
        <end position="362"/>
    </location>
</feature>
<evidence type="ECO:0000256" key="2">
    <source>
        <dbReference type="ARBA" id="ARBA00022630"/>
    </source>
</evidence>
<dbReference type="SUPFAM" id="SSF51905">
    <property type="entry name" value="FAD/NAD(P)-binding domain"/>
    <property type="match status" value="1"/>
</dbReference>
<keyword evidence="2" id="KW-0285">Flavoprotein</keyword>
<evidence type="ECO:0000256" key="3">
    <source>
        <dbReference type="ARBA" id="ARBA00022827"/>
    </source>
</evidence>
<organism evidence="7 8">
    <name type="scientific">Haliea salexigens</name>
    <dbReference type="NCBI Taxonomy" id="287487"/>
    <lineage>
        <taxon>Bacteria</taxon>
        <taxon>Pseudomonadati</taxon>
        <taxon>Pseudomonadota</taxon>
        <taxon>Gammaproteobacteria</taxon>
        <taxon>Cellvibrionales</taxon>
        <taxon>Halieaceae</taxon>
        <taxon>Haliea</taxon>
    </lineage>
</organism>
<evidence type="ECO:0000259" key="6">
    <source>
        <dbReference type="Pfam" id="PF07992"/>
    </source>
</evidence>
<dbReference type="SUPFAM" id="SSF55326">
    <property type="entry name" value="PurM N-terminal domain-like"/>
    <property type="match status" value="1"/>
</dbReference>
<dbReference type="InterPro" id="IPR023753">
    <property type="entry name" value="FAD/NAD-binding_dom"/>
</dbReference>
<keyword evidence="7" id="KW-0808">Transferase</keyword>
<feature type="non-terminal residue" evidence="7">
    <location>
        <position position="362"/>
    </location>
</feature>
<evidence type="ECO:0000256" key="4">
    <source>
        <dbReference type="ARBA" id="ARBA00023002"/>
    </source>
</evidence>
<dbReference type="PANTHER" id="PTHR42913:SF9">
    <property type="entry name" value="SLR1591 PROTEIN"/>
    <property type="match status" value="1"/>
</dbReference>
<accession>A0A3C1KQ12</accession>
<dbReference type="InterPro" id="IPR036188">
    <property type="entry name" value="FAD/NAD-bd_sf"/>
</dbReference>
<dbReference type="Pfam" id="PF00586">
    <property type="entry name" value="AIRS"/>
    <property type="match status" value="1"/>
</dbReference>
<gene>
    <name evidence="7" type="ORF">DCP75_13970</name>
</gene>
<dbReference type="InterPro" id="IPR036921">
    <property type="entry name" value="PurM-like_N_sf"/>
</dbReference>